<dbReference type="InterPro" id="IPR057334">
    <property type="entry name" value="PH_2nd_LRR"/>
</dbReference>
<gene>
    <name evidence="3" type="ORF">NLU13_3038</name>
</gene>
<sequence>MNSESSWKMRTLPSLRASSSNSNHYEPLVEGQDAGEKKPRILTKALRSLSSSSLDSINNTSPRRSMSSRRLQKSQSGSSSMLDRLHKRVSRDSTTGSPPGDASGFPQEVPYSSMKIILSGNLKSDASLLKARAEYLVLTQQCVVKFTSIEAAMTAFPQLSQPTDTQTPVSPNPNAYHKTGASEIRLEIPLRSLVTVFHEEGASPRFGLEIWWFSPWPRLAYSKAHLYFNSPKDRDTWLTEIQRAYRARIRGVPTHAVIPENLRARINRIVDTTEPTTTEGGTQNLTFPVAKRVIGTGQRPGAAEESHYLADNPTFFFVIGPCMCYLVEVLKADYSTFAGDLRVKVRSFGTITMTRFRASVASHEQRFVMNFRLPFGGDVRLDLASAHYRRIIEALTKVDRIIKPMWPQTLQQSLFDIKGLPPPLTLTSGNDLGGLERSLQAYCAAFAVQPPRWVVEWPTSSQATFRLLPLDGTPYSALQLLAVLRSLRYNNYFKALSFRDVNLLPLADKHDPVEDNIVYTSKTGRSISEEHYNELVRLPLLAQEMHNILFASDSVRSIDLTNVIDHKDLALRHARLSISESRAAQAGAEILRPILMLLRRQGSLCSSIHISNNALRPTEVDDLANVLVLDHVGIKRLELSQCGLGNAGLSKLWTGLSGQSTRLEVLDTSYNQGIVQPDIIRHTLGELEVLKVLKIAGNTRAHEDSPLFDHAAICRWHLEELDLSGIALNDATVDVLAEYLLTTMSQNLRCIQLNKCGLTGRQIARLFRHMGQARQMTVHVNANRLDEGIDDLCGAIACGFGPWSLFMQMVEFSHEDSYTKLWRALTVNKTIECLSLAGSATPDDASNTACQAVSEFFEKNITVRYLDLSGYDAKLDEGRLGREFSKSLSGLRKNTRIEHLRVRSQMLNINIGDLAEAIAGNNTLHTIDCEGNDFNLSNFRHLIKHLEGNRTIRYFSAFSEEEFHRVVNKSVDGAGAAVIGPKRRGSVLSRLRHERPVAPAPDPLVGHLKAEWEVAVEQLEKVLARNSKLFDSYDLERSEDDSYALGEDAANAEFASDFGGLALREYESQRVPGPRSRTGSGPGASLDISGLSLTGKISRSQSPVSSEAALSPVTDGASFGSGVPTPPELESSDGKEYHSEGAQSPELGGDDGNYIYYQGGQEQDSGLLMKTQRRYFGDAADRIIEEDAGVGTEKGSS</sequence>
<comment type="caution">
    <text evidence="3">The sequence shown here is derived from an EMBL/GenBank/DDBJ whole genome shotgun (WGS) entry which is preliminary data.</text>
</comment>
<dbReference type="InterPro" id="IPR032675">
    <property type="entry name" value="LRR_dom_sf"/>
</dbReference>
<feature type="compositionally biased region" description="Polar residues" evidence="1">
    <location>
        <begin position="1091"/>
        <end position="1105"/>
    </location>
</feature>
<feature type="region of interest" description="Disordered" evidence="1">
    <location>
        <begin position="1068"/>
        <end position="1163"/>
    </location>
</feature>
<evidence type="ECO:0000313" key="4">
    <source>
        <dbReference type="Proteomes" id="UP001175261"/>
    </source>
</evidence>
<dbReference type="PANTHER" id="PTHR24114">
    <property type="entry name" value="LEUCINE RICH REPEAT FAMILY PROTEIN"/>
    <property type="match status" value="1"/>
</dbReference>
<evidence type="ECO:0000313" key="3">
    <source>
        <dbReference type="EMBL" id="KAK0389463.1"/>
    </source>
</evidence>
<name>A0AA39L9X6_SARSR</name>
<accession>A0AA39L9X6</accession>
<proteinExistence type="predicted"/>
<dbReference type="AlphaFoldDB" id="A0AA39L9X6"/>
<feature type="compositionally biased region" description="Low complexity" evidence="1">
    <location>
        <begin position="46"/>
        <end position="56"/>
    </location>
</feature>
<feature type="region of interest" description="Disordered" evidence="1">
    <location>
        <begin position="1"/>
        <end position="107"/>
    </location>
</feature>
<dbReference type="SUPFAM" id="SSF52047">
    <property type="entry name" value="RNI-like"/>
    <property type="match status" value="1"/>
</dbReference>
<dbReference type="EMBL" id="JAPDFR010000002">
    <property type="protein sequence ID" value="KAK0389463.1"/>
    <property type="molecule type" value="Genomic_DNA"/>
</dbReference>
<feature type="compositionally biased region" description="Low complexity" evidence="1">
    <location>
        <begin position="1070"/>
        <end position="1085"/>
    </location>
</feature>
<protein>
    <recommendedName>
        <fullName evidence="2">LRR-containing protein second PH domain-containing protein</fullName>
    </recommendedName>
</protein>
<dbReference type="PANTHER" id="PTHR24114:SF2">
    <property type="entry name" value="F-BOX DOMAIN-CONTAINING PROTEIN-RELATED"/>
    <property type="match status" value="1"/>
</dbReference>
<evidence type="ECO:0000259" key="2">
    <source>
        <dbReference type="Pfam" id="PF25353"/>
    </source>
</evidence>
<evidence type="ECO:0000256" key="1">
    <source>
        <dbReference type="SAM" id="MobiDB-lite"/>
    </source>
</evidence>
<dbReference type="Pfam" id="PF25353">
    <property type="entry name" value="PH_2nd_LRR"/>
    <property type="match status" value="1"/>
</dbReference>
<feature type="domain" description="LRR-containing protein second PH" evidence="2">
    <location>
        <begin position="314"/>
        <end position="410"/>
    </location>
</feature>
<dbReference type="Gene3D" id="3.80.10.10">
    <property type="entry name" value="Ribonuclease Inhibitor"/>
    <property type="match status" value="1"/>
</dbReference>
<reference evidence="3" key="1">
    <citation type="submission" date="2022-10" db="EMBL/GenBank/DDBJ databases">
        <title>Determination and structural analysis of whole genome sequence of Sarocladium strictum F4-1.</title>
        <authorList>
            <person name="Hu L."/>
            <person name="Jiang Y."/>
        </authorList>
    </citation>
    <scope>NUCLEOTIDE SEQUENCE</scope>
    <source>
        <strain evidence="3">F4-1</strain>
    </source>
</reference>
<keyword evidence="4" id="KW-1185">Reference proteome</keyword>
<dbReference type="InterPro" id="IPR052394">
    <property type="entry name" value="LRR-containing"/>
</dbReference>
<dbReference type="Proteomes" id="UP001175261">
    <property type="component" value="Unassembled WGS sequence"/>
</dbReference>
<organism evidence="3 4">
    <name type="scientific">Sarocladium strictum</name>
    <name type="common">Black bundle disease fungus</name>
    <name type="synonym">Acremonium strictum</name>
    <dbReference type="NCBI Taxonomy" id="5046"/>
    <lineage>
        <taxon>Eukaryota</taxon>
        <taxon>Fungi</taxon>
        <taxon>Dikarya</taxon>
        <taxon>Ascomycota</taxon>
        <taxon>Pezizomycotina</taxon>
        <taxon>Sordariomycetes</taxon>
        <taxon>Hypocreomycetidae</taxon>
        <taxon>Hypocreales</taxon>
        <taxon>Sarocladiaceae</taxon>
        <taxon>Sarocladium</taxon>
    </lineage>
</organism>